<evidence type="ECO:0000256" key="1">
    <source>
        <dbReference type="SAM" id="MobiDB-lite"/>
    </source>
</evidence>
<keyword evidence="2" id="KW-0472">Membrane</keyword>
<gene>
    <name evidence="4" type="ORF">CBR64_04945</name>
</gene>
<accession>A0A1Y0HRZ8</accession>
<feature type="transmembrane region" description="Helical" evidence="2">
    <location>
        <begin position="79"/>
        <end position="103"/>
    </location>
</feature>
<evidence type="ECO:0000313" key="5">
    <source>
        <dbReference type="Proteomes" id="UP000196228"/>
    </source>
</evidence>
<dbReference type="KEGG" id="cceu:CBR64_04945"/>
<dbReference type="AlphaFoldDB" id="A0A1Y0HRZ8"/>
<feature type="domain" description="DUF2510" evidence="3">
    <location>
        <begin position="44"/>
        <end position="74"/>
    </location>
</feature>
<dbReference type="Proteomes" id="UP000196228">
    <property type="component" value="Chromosome"/>
</dbReference>
<evidence type="ECO:0000256" key="2">
    <source>
        <dbReference type="SAM" id="Phobius"/>
    </source>
</evidence>
<protein>
    <recommendedName>
        <fullName evidence="3">DUF2510 domain-containing protein</fullName>
    </recommendedName>
</protein>
<proteinExistence type="predicted"/>
<evidence type="ECO:0000259" key="3">
    <source>
        <dbReference type="Pfam" id="PF10708"/>
    </source>
</evidence>
<keyword evidence="2" id="KW-1133">Transmembrane helix</keyword>
<dbReference type="Pfam" id="PF10708">
    <property type="entry name" value="DUF2510"/>
    <property type="match status" value="1"/>
</dbReference>
<sequence length="104" mass="11397">MIRDRKEPREALLRERGGSSVTQASRRVAHRFVARGGDVRKAAAGWYADAPGSGSERWYDGAAWTDRTRARRPSEDTGLWRRVLVVGSVVVLVVAAPLLLAVLG</sequence>
<feature type="region of interest" description="Disordered" evidence="1">
    <location>
        <begin position="1"/>
        <end position="20"/>
    </location>
</feature>
<feature type="compositionally biased region" description="Basic and acidic residues" evidence="1">
    <location>
        <begin position="1"/>
        <end position="17"/>
    </location>
</feature>
<evidence type="ECO:0000313" key="4">
    <source>
        <dbReference type="EMBL" id="ARU50932.1"/>
    </source>
</evidence>
<name>A0A1Y0HRZ8_CELCE</name>
<organism evidence="4 5">
    <name type="scientific">Cellulosimicrobium cellulans</name>
    <name type="common">Arthrobacter luteus</name>
    <dbReference type="NCBI Taxonomy" id="1710"/>
    <lineage>
        <taxon>Bacteria</taxon>
        <taxon>Bacillati</taxon>
        <taxon>Actinomycetota</taxon>
        <taxon>Actinomycetes</taxon>
        <taxon>Micrococcales</taxon>
        <taxon>Promicromonosporaceae</taxon>
        <taxon>Cellulosimicrobium</taxon>
    </lineage>
</organism>
<dbReference type="InterPro" id="IPR018929">
    <property type="entry name" value="DUF2510"/>
</dbReference>
<reference evidence="4 5" key="1">
    <citation type="submission" date="2017-05" db="EMBL/GenBank/DDBJ databases">
        <authorList>
            <person name="Song R."/>
            <person name="Chenine A.L."/>
            <person name="Ruprecht R.M."/>
        </authorList>
    </citation>
    <scope>NUCLEOTIDE SEQUENCE [LARGE SCALE GENOMIC DNA]</scope>
    <source>
        <strain evidence="4 5">PSBB019</strain>
    </source>
</reference>
<dbReference type="EMBL" id="CP021383">
    <property type="protein sequence ID" value="ARU50932.1"/>
    <property type="molecule type" value="Genomic_DNA"/>
</dbReference>
<keyword evidence="2" id="KW-0812">Transmembrane</keyword>